<dbReference type="Gene3D" id="1.25.40.20">
    <property type="entry name" value="Ankyrin repeat-containing domain"/>
    <property type="match status" value="1"/>
</dbReference>
<proteinExistence type="predicted"/>
<feature type="non-terminal residue" evidence="7">
    <location>
        <position position="349"/>
    </location>
</feature>
<dbReference type="GO" id="GO:0008757">
    <property type="term" value="F:S-adenosylmethionine-dependent methyltransferase activity"/>
    <property type="evidence" value="ECO:0007669"/>
    <property type="project" value="TreeGrafter"/>
</dbReference>
<evidence type="ECO:0000259" key="6">
    <source>
        <dbReference type="PROSITE" id="PS51559"/>
    </source>
</evidence>
<dbReference type="GO" id="GO:0032259">
    <property type="term" value="P:methylation"/>
    <property type="evidence" value="ECO:0007669"/>
    <property type="project" value="UniProtKB-KW"/>
</dbReference>
<dbReference type="InterPro" id="IPR051038">
    <property type="entry name" value="RMT2/GAMT_Mtase"/>
</dbReference>
<keyword evidence="1 7" id="KW-0489">Methyltransferase</keyword>
<evidence type="ECO:0000256" key="4">
    <source>
        <dbReference type="PROSITE-ProRule" id="PRU00023"/>
    </source>
</evidence>
<dbReference type="InterPro" id="IPR029063">
    <property type="entry name" value="SAM-dependent_MTases_sf"/>
</dbReference>
<feature type="region of interest" description="Disordered" evidence="5">
    <location>
        <begin position="329"/>
        <end position="349"/>
    </location>
</feature>
<evidence type="ECO:0000256" key="5">
    <source>
        <dbReference type="SAM" id="MobiDB-lite"/>
    </source>
</evidence>
<dbReference type="InterPro" id="IPR026480">
    <property type="entry name" value="RMT2_dom"/>
</dbReference>
<name>A0A061RXX6_9CHLO</name>
<keyword evidence="2 7" id="KW-0808">Transferase</keyword>
<organism evidence="7">
    <name type="scientific">Tetraselmis sp. GSL018</name>
    <dbReference type="NCBI Taxonomy" id="582737"/>
    <lineage>
        <taxon>Eukaryota</taxon>
        <taxon>Viridiplantae</taxon>
        <taxon>Chlorophyta</taxon>
        <taxon>core chlorophytes</taxon>
        <taxon>Chlorodendrophyceae</taxon>
        <taxon>Chlorodendrales</taxon>
        <taxon>Chlorodendraceae</taxon>
        <taxon>Tetraselmis</taxon>
    </lineage>
</organism>
<dbReference type="Gene3D" id="3.40.50.150">
    <property type="entry name" value="Vaccinia Virus protein VP39"/>
    <property type="match status" value="1"/>
</dbReference>
<dbReference type="InterPro" id="IPR036770">
    <property type="entry name" value="Ankyrin_rpt-contain_sf"/>
</dbReference>
<evidence type="ECO:0000256" key="1">
    <source>
        <dbReference type="ARBA" id="ARBA00022603"/>
    </source>
</evidence>
<dbReference type="PROSITE" id="PS51559">
    <property type="entry name" value="SAM_RMT2"/>
    <property type="match status" value="1"/>
</dbReference>
<dbReference type="PROSITE" id="PS50297">
    <property type="entry name" value="ANK_REP_REGION"/>
    <property type="match status" value="1"/>
</dbReference>
<gene>
    <name evidence="7" type="ORF">TSPGSL018_23115</name>
</gene>
<keyword evidence="4" id="KW-0040">ANK repeat</keyword>
<dbReference type="PANTHER" id="PTHR32379">
    <property type="entry name" value="GUANIDINOACETATE N-METHYLTRANSFERASE"/>
    <property type="match status" value="1"/>
</dbReference>
<sequence length="349" mass="39195">MDYEEFLKNCLAGNIDKVRAALESGQDCTGPPEGTETAEFDGRTPLMAAASGGNKELVTLLLEHGAPWNATDKKGRCAGDYAVEAGHQEVVDLLVSFGCQAELMLGLLEKRQLQQASETGNAEYLKQKLTFDTDKVLDEQGDAVMMEWERPLMEAHAEFICSQGGDILNVGFGMGLIDEAIQRRSETTRNITSHTIIEAHPDVFAKMISDGWDKKPGVTVLYGRWQEVLPQLSSYDGIFFDTYGEHYYDLSEFQSHLPRILKRGGVYSFFNGLSPDNEFFHGVACEIVRLELRSLGMESQFLPLPAEAARGDSVWRGTAARTTFRWRTLRTRPPRPTTPRERHERRPDR</sequence>
<accession>A0A061RXX6</accession>
<dbReference type="PANTHER" id="PTHR32379:SF1">
    <property type="entry name" value="GUANIDINOACETATE N-METHYLTRANSFERASE"/>
    <property type="match status" value="1"/>
</dbReference>
<dbReference type="SMART" id="SM00248">
    <property type="entry name" value="ANK"/>
    <property type="match status" value="2"/>
</dbReference>
<reference evidence="7" key="1">
    <citation type="submission" date="2014-05" db="EMBL/GenBank/DDBJ databases">
        <title>The transcriptome of the halophilic microalga Tetraselmis sp. GSL018 isolated from the Great Salt Lake, Utah.</title>
        <authorList>
            <person name="Jinkerson R.E."/>
            <person name="D'Adamo S."/>
            <person name="Posewitz M.C."/>
        </authorList>
    </citation>
    <scope>NUCLEOTIDE SEQUENCE</scope>
    <source>
        <strain evidence="7">GSL018</strain>
    </source>
</reference>
<dbReference type="AlphaFoldDB" id="A0A061RXX6"/>
<evidence type="ECO:0000256" key="2">
    <source>
        <dbReference type="ARBA" id="ARBA00022679"/>
    </source>
</evidence>
<dbReference type="PROSITE" id="PS50088">
    <property type="entry name" value="ANK_REPEAT"/>
    <property type="match status" value="1"/>
</dbReference>
<dbReference type="Pfam" id="PF12796">
    <property type="entry name" value="Ank_2"/>
    <property type="match status" value="1"/>
</dbReference>
<keyword evidence="3" id="KW-0949">S-adenosyl-L-methionine</keyword>
<evidence type="ECO:0000313" key="7">
    <source>
        <dbReference type="EMBL" id="JAC75426.1"/>
    </source>
</evidence>
<evidence type="ECO:0000256" key="3">
    <source>
        <dbReference type="ARBA" id="ARBA00022691"/>
    </source>
</evidence>
<dbReference type="GO" id="GO:0005634">
    <property type="term" value="C:nucleus"/>
    <property type="evidence" value="ECO:0007669"/>
    <property type="project" value="TreeGrafter"/>
</dbReference>
<protein>
    <submittedName>
        <fullName evidence="7">Arginine n-methyltransferase 2-like</fullName>
    </submittedName>
</protein>
<dbReference type="InterPro" id="IPR002110">
    <property type="entry name" value="Ankyrin_rpt"/>
</dbReference>
<dbReference type="GO" id="GO:0005737">
    <property type="term" value="C:cytoplasm"/>
    <property type="evidence" value="ECO:0007669"/>
    <property type="project" value="TreeGrafter"/>
</dbReference>
<dbReference type="SUPFAM" id="SSF53335">
    <property type="entry name" value="S-adenosyl-L-methionine-dependent methyltransferases"/>
    <property type="match status" value="1"/>
</dbReference>
<feature type="compositionally biased region" description="Basic and acidic residues" evidence="5">
    <location>
        <begin position="338"/>
        <end position="349"/>
    </location>
</feature>
<dbReference type="EMBL" id="GBEZ01010227">
    <property type="protein sequence ID" value="JAC75426.1"/>
    <property type="molecule type" value="Transcribed_RNA"/>
</dbReference>
<feature type="domain" description="RMT2" evidence="6">
    <location>
        <begin position="115"/>
        <end position="349"/>
    </location>
</feature>
<dbReference type="SUPFAM" id="SSF48403">
    <property type="entry name" value="Ankyrin repeat"/>
    <property type="match status" value="1"/>
</dbReference>
<feature type="repeat" description="ANK" evidence="4">
    <location>
        <begin position="41"/>
        <end position="73"/>
    </location>
</feature>